<dbReference type="AlphaFoldDB" id="A0A9P8UD68"/>
<reference evidence="4" key="1">
    <citation type="journal article" date="2021" name="Nat. Commun.">
        <title>Genetic determinants of endophytism in the Arabidopsis root mycobiome.</title>
        <authorList>
            <person name="Mesny F."/>
            <person name="Miyauchi S."/>
            <person name="Thiergart T."/>
            <person name="Pickel B."/>
            <person name="Atanasova L."/>
            <person name="Karlsson M."/>
            <person name="Huettel B."/>
            <person name="Barry K.W."/>
            <person name="Haridas S."/>
            <person name="Chen C."/>
            <person name="Bauer D."/>
            <person name="Andreopoulos W."/>
            <person name="Pangilinan J."/>
            <person name="LaButti K."/>
            <person name="Riley R."/>
            <person name="Lipzen A."/>
            <person name="Clum A."/>
            <person name="Drula E."/>
            <person name="Henrissat B."/>
            <person name="Kohler A."/>
            <person name="Grigoriev I.V."/>
            <person name="Martin F.M."/>
            <person name="Hacquard S."/>
        </authorList>
    </citation>
    <scope>NUCLEOTIDE SEQUENCE</scope>
    <source>
        <strain evidence="4">MPI-SDFR-AT-0073</strain>
    </source>
</reference>
<accession>A0A9P8UD68</accession>
<dbReference type="InterPro" id="IPR002656">
    <property type="entry name" value="Acyl_transf_3_dom"/>
</dbReference>
<organism evidence="4 5">
    <name type="scientific">Truncatella angustata</name>
    <dbReference type="NCBI Taxonomy" id="152316"/>
    <lineage>
        <taxon>Eukaryota</taxon>
        <taxon>Fungi</taxon>
        <taxon>Dikarya</taxon>
        <taxon>Ascomycota</taxon>
        <taxon>Pezizomycotina</taxon>
        <taxon>Sordariomycetes</taxon>
        <taxon>Xylariomycetidae</taxon>
        <taxon>Amphisphaeriales</taxon>
        <taxon>Sporocadaceae</taxon>
        <taxon>Truncatella</taxon>
    </lineage>
</organism>
<keyword evidence="4" id="KW-0808">Transferase</keyword>
<feature type="transmembrane region" description="Helical" evidence="2">
    <location>
        <begin position="21"/>
        <end position="42"/>
    </location>
</feature>
<keyword evidence="2" id="KW-0472">Membrane</keyword>
<feature type="domain" description="Acyltransferase 3" evidence="3">
    <location>
        <begin position="13"/>
        <end position="409"/>
    </location>
</feature>
<sequence>MATSNNIISLRRHDMDNLRTFLTGLVTVHHTSIAYGGSGGWLVKSAAVVGTSPLVTGFNMFNQSFFMGLFFWISGRVSAQSLEKTTDYGAFLKNKALRLGIPAVAYTLVVNPIAYLMVLPSLDLESISICLRHYYTNLDGVRGAVWYTVTLLCFDAIAVLVKKASQHQQHKASRADKVAKYGDLKNYGWLAVVLCSFLVKTQYPVGTFLPIIRLQPAYAFQYVYAYTLGYLAYTAGEQTMNGPFDSTTTATKAKESHDGEGSAEPMSSGSIPLSTALMISLMSMCLIPGPRYLDSTDWLSETMKQAFGGWTLPSFLYAFWNELAFNLLGPALMSYFNQWHNAPATSFTWNARYSYATFLVHTPVCVAIECLVEKILMSSAVLNVLRGSPNWQNLGPMVMTAAVGLTSAWVSAVVGKTLLEWLPVLKKLI</sequence>
<keyword evidence="2" id="KW-0812">Transmembrane</keyword>
<dbReference type="InterPro" id="IPR050623">
    <property type="entry name" value="Glucan_succinyl_AcylTrfase"/>
</dbReference>
<dbReference type="GeneID" id="70129560"/>
<dbReference type="RefSeq" id="XP_045954280.1">
    <property type="nucleotide sequence ID" value="XM_046100668.1"/>
</dbReference>
<dbReference type="Proteomes" id="UP000758603">
    <property type="component" value="Unassembled WGS sequence"/>
</dbReference>
<evidence type="ECO:0000313" key="5">
    <source>
        <dbReference type="Proteomes" id="UP000758603"/>
    </source>
</evidence>
<keyword evidence="2" id="KW-1133">Transmembrane helix</keyword>
<dbReference type="PANTHER" id="PTHR36927">
    <property type="entry name" value="BLR4337 PROTEIN"/>
    <property type="match status" value="1"/>
</dbReference>
<feature type="transmembrane region" description="Helical" evidence="2">
    <location>
        <begin position="96"/>
        <end position="118"/>
    </location>
</feature>
<feature type="region of interest" description="Disordered" evidence="1">
    <location>
        <begin position="244"/>
        <end position="269"/>
    </location>
</feature>
<dbReference type="OrthoDB" id="4141464at2759"/>
<feature type="transmembrane region" description="Helical" evidence="2">
    <location>
        <begin position="54"/>
        <end position="75"/>
    </location>
</feature>
<feature type="transmembrane region" description="Helical" evidence="2">
    <location>
        <begin position="187"/>
        <end position="205"/>
    </location>
</feature>
<evidence type="ECO:0000256" key="1">
    <source>
        <dbReference type="SAM" id="MobiDB-lite"/>
    </source>
</evidence>
<name>A0A9P8UD68_9PEZI</name>
<feature type="transmembrane region" description="Helical" evidence="2">
    <location>
        <begin position="144"/>
        <end position="161"/>
    </location>
</feature>
<dbReference type="GO" id="GO:0016747">
    <property type="term" value="F:acyltransferase activity, transferring groups other than amino-acyl groups"/>
    <property type="evidence" value="ECO:0007669"/>
    <property type="project" value="InterPro"/>
</dbReference>
<dbReference type="EMBL" id="JAGPXC010000008">
    <property type="protein sequence ID" value="KAH6647768.1"/>
    <property type="molecule type" value="Genomic_DNA"/>
</dbReference>
<keyword evidence="4" id="KW-0012">Acyltransferase</keyword>
<dbReference type="Pfam" id="PF01757">
    <property type="entry name" value="Acyl_transf_3"/>
    <property type="match status" value="1"/>
</dbReference>
<evidence type="ECO:0000256" key="2">
    <source>
        <dbReference type="SAM" id="Phobius"/>
    </source>
</evidence>
<dbReference type="PANTHER" id="PTHR36927:SF4">
    <property type="entry name" value="BLR5718 PROTEIN"/>
    <property type="match status" value="1"/>
</dbReference>
<gene>
    <name evidence="4" type="ORF">BKA67DRAFT_539614</name>
</gene>
<evidence type="ECO:0000313" key="4">
    <source>
        <dbReference type="EMBL" id="KAH6647768.1"/>
    </source>
</evidence>
<comment type="caution">
    <text evidence="4">The sequence shown here is derived from an EMBL/GenBank/DDBJ whole genome shotgun (WGS) entry which is preliminary data.</text>
</comment>
<evidence type="ECO:0000259" key="3">
    <source>
        <dbReference type="Pfam" id="PF01757"/>
    </source>
</evidence>
<protein>
    <submittedName>
        <fullName evidence="4">Acyltransferase 3</fullName>
    </submittedName>
</protein>
<keyword evidence="5" id="KW-1185">Reference proteome</keyword>
<proteinExistence type="predicted"/>